<accession>A0AC34FXU7</accession>
<dbReference type="Proteomes" id="UP000887579">
    <property type="component" value="Unplaced"/>
</dbReference>
<sequence length="166" mass="18804">MTESFAQKANKGRCPAFPGYCDKTIATCEFAHPLVNCDRYPVCNNSKCTYLHPVCNYDCKKELCKKILCRDFHPWRDSYRTKKGKLPDPNGSDLDEYAIIPDSSIVADLIAKYQKEYERSSNNERSQSNSAGGGAALKTQKSDNPIEEEIMKVWQRIVEVGVVKKI</sequence>
<reference evidence="2" key="1">
    <citation type="submission" date="2022-11" db="UniProtKB">
        <authorList>
            <consortium name="WormBaseParasite"/>
        </authorList>
    </citation>
    <scope>IDENTIFICATION</scope>
</reference>
<organism evidence="1 2">
    <name type="scientific">Panagrolaimus sp. ES5</name>
    <dbReference type="NCBI Taxonomy" id="591445"/>
    <lineage>
        <taxon>Eukaryota</taxon>
        <taxon>Metazoa</taxon>
        <taxon>Ecdysozoa</taxon>
        <taxon>Nematoda</taxon>
        <taxon>Chromadorea</taxon>
        <taxon>Rhabditida</taxon>
        <taxon>Tylenchina</taxon>
        <taxon>Panagrolaimomorpha</taxon>
        <taxon>Panagrolaimoidea</taxon>
        <taxon>Panagrolaimidae</taxon>
        <taxon>Panagrolaimus</taxon>
    </lineage>
</organism>
<evidence type="ECO:0000313" key="2">
    <source>
        <dbReference type="WBParaSite" id="ES5_v2.g21825.t1"/>
    </source>
</evidence>
<name>A0AC34FXU7_9BILA</name>
<proteinExistence type="predicted"/>
<protein>
    <submittedName>
        <fullName evidence="2">C3H1-type domain-containing protein</fullName>
    </submittedName>
</protein>
<dbReference type="WBParaSite" id="ES5_v2.g21825.t1">
    <property type="protein sequence ID" value="ES5_v2.g21825.t1"/>
    <property type="gene ID" value="ES5_v2.g21825"/>
</dbReference>
<evidence type="ECO:0000313" key="1">
    <source>
        <dbReference type="Proteomes" id="UP000887579"/>
    </source>
</evidence>